<dbReference type="InterPro" id="IPR042070">
    <property type="entry name" value="PucR_C-HTH_sf"/>
</dbReference>
<dbReference type="PANTHER" id="PTHR33744">
    <property type="entry name" value="CARBOHYDRATE DIACID REGULATOR"/>
    <property type="match status" value="1"/>
</dbReference>
<evidence type="ECO:0000313" key="5">
    <source>
        <dbReference type="EMBL" id="SMO92372.1"/>
    </source>
</evidence>
<feature type="domain" description="CdaR GGDEF-like" evidence="4">
    <location>
        <begin position="143"/>
        <end position="268"/>
    </location>
</feature>
<dbReference type="InterPro" id="IPR041522">
    <property type="entry name" value="CdaR_GGDEF"/>
</dbReference>
<dbReference type="InterPro" id="IPR025736">
    <property type="entry name" value="PucR_C-HTH_dom"/>
</dbReference>
<dbReference type="OrthoDB" id="9792148at2"/>
<dbReference type="Proteomes" id="UP000315636">
    <property type="component" value="Unassembled WGS sequence"/>
</dbReference>
<dbReference type="Pfam" id="PF05651">
    <property type="entry name" value="Diacid_rec"/>
    <property type="match status" value="1"/>
</dbReference>
<name>A0A521F843_9BACL</name>
<dbReference type="InterPro" id="IPR051448">
    <property type="entry name" value="CdaR-like_regulators"/>
</dbReference>
<dbReference type="Pfam" id="PF13556">
    <property type="entry name" value="HTH_30"/>
    <property type="match status" value="1"/>
</dbReference>
<dbReference type="RefSeq" id="WP_142506666.1">
    <property type="nucleotide sequence ID" value="NZ_FXTI01000014.1"/>
</dbReference>
<dbReference type="AlphaFoldDB" id="A0A521F843"/>
<accession>A0A521F843</accession>
<reference evidence="5 6" key="1">
    <citation type="submission" date="2017-05" db="EMBL/GenBank/DDBJ databases">
        <authorList>
            <person name="Varghese N."/>
            <person name="Submissions S."/>
        </authorList>
    </citation>
    <scope>NUCLEOTIDE SEQUENCE [LARGE SCALE GENOMIC DNA]</scope>
    <source>
        <strain evidence="5 6">DSM 45474</strain>
    </source>
</reference>
<evidence type="ECO:0000259" key="3">
    <source>
        <dbReference type="Pfam" id="PF13556"/>
    </source>
</evidence>
<evidence type="ECO:0000259" key="4">
    <source>
        <dbReference type="Pfam" id="PF17853"/>
    </source>
</evidence>
<evidence type="ECO:0000256" key="1">
    <source>
        <dbReference type="ARBA" id="ARBA00006754"/>
    </source>
</evidence>
<protein>
    <submittedName>
        <fullName evidence="5">Carbohydrate diacid regulator</fullName>
    </submittedName>
</protein>
<feature type="domain" description="Putative sugar diacid recognition" evidence="2">
    <location>
        <begin position="3"/>
        <end position="136"/>
    </location>
</feature>
<dbReference type="EMBL" id="FXTI01000014">
    <property type="protein sequence ID" value="SMO92372.1"/>
    <property type="molecule type" value="Genomic_DNA"/>
</dbReference>
<comment type="similarity">
    <text evidence="1">Belongs to the CdaR family.</text>
</comment>
<feature type="domain" description="PucR C-terminal helix-turn-helix" evidence="3">
    <location>
        <begin position="311"/>
        <end position="368"/>
    </location>
</feature>
<keyword evidence="6" id="KW-1185">Reference proteome</keyword>
<dbReference type="PANTHER" id="PTHR33744:SF16">
    <property type="entry name" value="CARBOHYDRATE DIACID REGULATOR"/>
    <property type="match status" value="1"/>
</dbReference>
<proteinExistence type="inferred from homology"/>
<sequence length="372" mass="43085">MKLSPELAKKIIFEAQSAINEQFIVVDQTAHIIASSDPKRTGNYHEGADIAIRSNREVYISERDVERLDGVKPGINVPIRFHDQILGAIGITGTPEKVRPFVDILRRMTELLIHEAYQAAQLEWKTRGIEAFVYEWLNSSHLDPGFMERGEILGLSFTTPYLLILFQVHLEESSDMGYLDHEMMSGFYDNLKKDSHDLLLRWGHGRYVYLKSCVGDVVDRPRLDQELNDWQRYIWKRFKQPLSAGIAKSPRNKYLKPSYLEAKKALQIALKQHGVIYYEDLVLDILVEDVPLEVRRDFLNRTLTLLNSELKATLRAYFQHQGSMKDASRALHIHVNTLHYRLRKIEDLTKLDLKTSEGFVILYLALKLDHIV</sequence>
<evidence type="ECO:0000259" key="2">
    <source>
        <dbReference type="Pfam" id="PF05651"/>
    </source>
</evidence>
<organism evidence="5 6">
    <name type="scientific">Melghirimyces algeriensis</name>
    <dbReference type="NCBI Taxonomy" id="910412"/>
    <lineage>
        <taxon>Bacteria</taxon>
        <taxon>Bacillati</taxon>
        <taxon>Bacillota</taxon>
        <taxon>Bacilli</taxon>
        <taxon>Bacillales</taxon>
        <taxon>Thermoactinomycetaceae</taxon>
        <taxon>Melghirimyces</taxon>
    </lineage>
</organism>
<gene>
    <name evidence="5" type="ORF">SAMN06264849_11482</name>
</gene>
<dbReference type="InterPro" id="IPR008599">
    <property type="entry name" value="Diacid_rec"/>
</dbReference>
<evidence type="ECO:0000313" key="6">
    <source>
        <dbReference type="Proteomes" id="UP000315636"/>
    </source>
</evidence>
<dbReference type="Pfam" id="PF17853">
    <property type="entry name" value="GGDEF_2"/>
    <property type="match status" value="1"/>
</dbReference>
<dbReference type="Gene3D" id="1.10.10.2840">
    <property type="entry name" value="PucR C-terminal helix-turn-helix domain"/>
    <property type="match status" value="1"/>
</dbReference>